<protein>
    <submittedName>
        <fullName evidence="1">Uncharacterized protein</fullName>
    </submittedName>
</protein>
<accession>A0A0F9DTR8</accession>
<evidence type="ECO:0000313" key="1">
    <source>
        <dbReference type="EMBL" id="KKL21081.1"/>
    </source>
</evidence>
<comment type="caution">
    <text evidence="1">The sequence shown here is derived from an EMBL/GenBank/DDBJ whole genome shotgun (WGS) entry which is preliminary data.</text>
</comment>
<proteinExistence type="predicted"/>
<gene>
    <name evidence="1" type="ORF">LCGC14_2449050</name>
</gene>
<dbReference type="EMBL" id="LAZR01037861">
    <property type="protein sequence ID" value="KKL21081.1"/>
    <property type="molecule type" value="Genomic_DNA"/>
</dbReference>
<organism evidence="1">
    <name type="scientific">marine sediment metagenome</name>
    <dbReference type="NCBI Taxonomy" id="412755"/>
    <lineage>
        <taxon>unclassified sequences</taxon>
        <taxon>metagenomes</taxon>
        <taxon>ecological metagenomes</taxon>
    </lineage>
</organism>
<dbReference type="AlphaFoldDB" id="A0A0F9DTR8"/>
<name>A0A0F9DTR8_9ZZZZ</name>
<sequence>MPDDESRSEKMKHLLDIYNGEKELRKIKEKQKKREEFLKIGASLESYREPVFKKKADNRHVITGDIYVPIDYSNVKSAIPPGEDIVYSTLCNVTAGTPAYRRKWTSHVLITTDGIAYTTPSRPKYVTWSFAYGIMRKQFQIGGTYFKLTWDPNYESKESFKLRKKEFSAKIRPYKQKEKTGK</sequence>
<reference evidence="1" key="1">
    <citation type="journal article" date="2015" name="Nature">
        <title>Complex archaea that bridge the gap between prokaryotes and eukaryotes.</title>
        <authorList>
            <person name="Spang A."/>
            <person name="Saw J.H."/>
            <person name="Jorgensen S.L."/>
            <person name="Zaremba-Niedzwiedzka K."/>
            <person name="Martijn J."/>
            <person name="Lind A.E."/>
            <person name="van Eijk R."/>
            <person name="Schleper C."/>
            <person name="Guy L."/>
            <person name="Ettema T.J."/>
        </authorList>
    </citation>
    <scope>NUCLEOTIDE SEQUENCE</scope>
</reference>